<dbReference type="Pfam" id="PF13207">
    <property type="entry name" value="AAA_17"/>
    <property type="match status" value="1"/>
</dbReference>
<reference evidence="1 2" key="1">
    <citation type="submission" date="2016-01" db="EMBL/GenBank/DDBJ databases">
        <title>Highly variable Streptococcus oralis are common among viridans streptococci isolated from primates.</title>
        <authorList>
            <person name="Denapaite D."/>
            <person name="Rieger M."/>
            <person name="Koendgen S."/>
            <person name="Brueckner R."/>
            <person name="Ochigava I."/>
            <person name="Kappeler P."/>
            <person name="Maetz-Rensing K."/>
            <person name="Leendertz F."/>
            <person name="Hakenbeck R."/>
        </authorList>
    </citation>
    <scope>NUCLEOTIDE SEQUENCE [LARGE SCALE GENOMIC DNA]</scope>
    <source>
        <strain evidence="1 2">DD18</strain>
    </source>
</reference>
<name>A0A139RD22_9STRE</name>
<gene>
    <name evidence="1" type="ORF">SINDD18_01451</name>
</gene>
<dbReference type="InterPro" id="IPR027417">
    <property type="entry name" value="P-loop_NTPase"/>
</dbReference>
<evidence type="ECO:0000313" key="2">
    <source>
        <dbReference type="Proteomes" id="UP000072578"/>
    </source>
</evidence>
<dbReference type="PATRIC" id="fig|68892.8.peg.1591"/>
<protein>
    <recommendedName>
        <fullName evidence="3">Adenylate kinase</fullName>
    </recommendedName>
</protein>
<dbReference type="AlphaFoldDB" id="A0A139RD22"/>
<sequence>MEYILLVGVHGVGKTTLLENLKKDMQFVALSISDLIRQAGNKIQSSDKFTKNITNNQELWKQELATYPFKDNDVVILDGHFTLLNHSKEIVKLPFSTFDGLEIRKIILKKEHPVVIRERLEQRDNQYWKQELIESFQDSEENQALEFSRLKNIPIFIYDNDSKLDELKNLLIV</sequence>
<dbReference type="Proteomes" id="UP000072578">
    <property type="component" value="Unassembled WGS sequence"/>
</dbReference>
<accession>A0A139RD22</accession>
<evidence type="ECO:0008006" key="3">
    <source>
        <dbReference type="Google" id="ProtNLM"/>
    </source>
</evidence>
<dbReference type="RefSeq" id="WP_061863698.1">
    <property type="nucleotide sequence ID" value="NZ_KQ970822.1"/>
</dbReference>
<dbReference type="SUPFAM" id="SSF52540">
    <property type="entry name" value="P-loop containing nucleoside triphosphate hydrolases"/>
    <property type="match status" value="1"/>
</dbReference>
<dbReference type="Gene3D" id="3.40.50.300">
    <property type="entry name" value="P-loop containing nucleotide triphosphate hydrolases"/>
    <property type="match status" value="1"/>
</dbReference>
<comment type="caution">
    <text evidence="1">The sequence shown here is derived from an EMBL/GenBank/DDBJ whole genome shotgun (WGS) entry which is preliminary data.</text>
</comment>
<evidence type="ECO:0000313" key="1">
    <source>
        <dbReference type="EMBL" id="KXU12662.1"/>
    </source>
</evidence>
<proteinExistence type="predicted"/>
<dbReference type="EMBL" id="LQZF01000144">
    <property type="protein sequence ID" value="KXU12662.1"/>
    <property type="molecule type" value="Genomic_DNA"/>
</dbReference>
<organism evidence="1 2">
    <name type="scientific">Streptococcus infantis</name>
    <dbReference type="NCBI Taxonomy" id="68892"/>
    <lineage>
        <taxon>Bacteria</taxon>
        <taxon>Bacillati</taxon>
        <taxon>Bacillota</taxon>
        <taxon>Bacilli</taxon>
        <taxon>Lactobacillales</taxon>
        <taxon>Streptococcaceae</taxon>
        <taxon>Streptococcus</taxon>
    </lineage>
</organism>